<dbReference type="SUPFAM" id="SSF56672">
    <property type="entry name" value="DNA/RNA polymerases"/>
    <property type="match status" value="1"/>
</dbReference>
<comment type="caution">
    <text evidence="3">The sequence shown here is derived from an EMBL/GenBank/DDBJ whole genome shotgun (WGS) entry which is preliminary data.</text>
</comment>
<keyword evidence="4" id="KW-1185">Reference proteome</keyword>
<dbReference type="InterPro" id="IPR043502">
    <property type="entry name" value="DNA/RNA_pol_sf"/>
</dbReference>
<dbReference type="Pfam" id="PF23055">
    <property type="entry name" value="DUF7041"/>
    <property type="match status" value="1"/>
</dbReference>
<protein>
    <submittedName>
        <fullName evidence="3">Transposon Ty3-G Gag-Pol polyprotein</fullName>
    </submittedName>
</protein>
<proteinExistence type="predicted"/>
<organism evidence="3 4">
    <name type="scientific">Elysia marginata</name>
    <dbReference type="NCBI Taxonomy" id="1093978"/>
    <lineage>
        <taxon>Eukaryota</taxon>
        <taxon>Metazoa</taxon>
        <taxon>Spiralia</taxon>
        <taxon>Lophotrochozoa</taxon>
        <taxon>Mollusca</taxon>
        <taxon>Gastropoda</taxon>
        <taxon>Heterobranchia</taxon>
        <taxon>Euthyneura</taxon>
        <taxon>Panpulmonata</taxon>
        <taxon>Sacoglossa</taxon>
        <taxon>Placobranchoidea</taxon>
        <taxon>Plakobranchidae</taxon>
        <taxon>Elysia</taxon>
    </lineage>
</organism>
<accession>A0AAV4JA75</accession>
<dbReference type="InterPro" id="IPR055469">
    <property type="entry name" value="DUF7041"/>
</dbReference>
<dbReference type="EMBL" id="BMAT01010020">
    <property type="protein sequence ID" value="GFS18578.1"/>
    <property type="molecule type" value="Genomic_DNA"/>
</dbReference>
<dbReference type="Gene3D" id="3.10.10.10">
    <property type="entry name" value="HIV Type 1 Reverse Transcriptase, subunit A, domain 1"/>
    <property type="match status" value="1"/>
</dbReference>
<reference evidence="3 4" key="1">
    <citation type="journal article" date="2021" name="Elife">
        <title>Chloroplast acquisition without the gene transfer in kleptoplastic sea slugs, Plakobranchus ocellatus.</title>
        <authorList>
            <person name="Maeda T."/>
            <person name="Takahashi S."/>
            <person name="Yoshida T."/>
            <person name="Shimamura S."/>
            <person name="Takaki Y."/>
            <person name="Nagai Y."/>
            <person name="Toyoda A."/>
            <person name="Suzuki Y."/>
            <person name="Arimoto A."/>
            <person name="Ishii H."/>
            <person name="Satoh N."/>
            <person name="Nishiyama T."/>
            <person name="Hasebe M."/>
            <person name="Maruyama T."/>
            <person name="Minagawa J."/>
            <person name="Obokata J."/>
            <person name="Shigenobu S."/>
        </authorList>
    </citation>
    <scope>NUCLEOTIDE SEQUENCE [LARGE SCALE GENOMIC DNA]</scope>
</reference>
<evidence type="ECO:0000259" key="2">
    <source>
        <dbReference type="Pfam" id="PF23055"/>
    </source>
</evidence>
<dbReference type="PANTHER" id="PTHR33327:SF3">
    <property type="entry name" value="RNA-DIRECTED DNA POLYMERASE"/>
    <property type="match status" value="1"/>
</dbReference>
<sequence length="443" mass="49594">MSQPQEQGESTQATDLLSALTNQLLVRAGGHINSVSIKLPEIWTTSPKVWFARVEAQFVTKNITQDQTRCDYVVSALDVKTAEEDQDVLVKPPDADDKATLKKALIKAFGKSQAQRDSELLNLNGLGDRKRTVLIRKINAPNDDPQTSKRALFLSNLPADVRSIPAGQEFSAMEKLAEAADRTWDARCAQVQHIMQATYNSSPTTVEAVMKPSTQTQRRSGPRAQPTPTSTLTTSNGTSVHTWGRRSVSLAIGRRRQYNDKFYLADVNRPTLDFFTKHGVAIDLRGKRLLSLDNISILFRETKSPLTLAGLGFPLPNKFSSLLQQFPELLNPHFNQSTNKHGVEHHIVTHGPPTLARARRLDLEKLSAAKNEFLQMEKMGMECRSKSAWSSSLHIVPKPNEKWRPCGDYRRLNASTDDDRYPLPHIQDLTTILLVVESSRRLT</sequence>
<name>A0AAV4JA75_9GAST</name>
<evidence type="ECO:0000313" key="3">
    <source>
        <dbReference type="EMBL" id="GFS18578.1"/>
    </source>
</evidence>
<dbReference type="Proteomes" id="UP000762676">
    <property type="component" value="Unassembled WGS sequence"/>
</dbReference>
<feature type="domain" description="DUF7041" evidence="2">
    <location>
        <begin position="39"/>
        <end position="121"/>
    </location>
</feature>
<dbReference type="PANTHER" id="PTHR33327">
    <property type="entry name" value="ENDONUCLEASE"/>
    <property type="match status" value="1"/>
</dbReference>
<evidence type="ECO:0000313" key="4">
    <source>
        <dbReference type="Proteomes" id="UP000762676"/>
    </source>
</evidence>
<dbReference type="AlphaFoldDB" id="A0AAV4JA75"/>
<evidence type="ECO:0000256" key="1">
    <source>
        <dbReference type="SAM" id="MobiDB-lite"/>
    </source>
</evidence>
<feature type="region of interest" description="Disordered" evidence="1">
    <location>
        <begin position="204"/>
        <end position="240"/>
    </location>
</feature>
<gene>
    <name evidence="3" type="ORF">ElyMa_005009700</name>
</gene>
<feature type="compositionally biased region" description="Low complexity" evidence="1">
    <location>
        <begin position="227"/>
        <end position="239"/>
    </location>
</feature>